<dbReference type="Proteomes" id="UP000019132">
    <property type="component" value="Unassembled WGS sequence"/>
</dbReference>
<accession>K3X360</accession>
<reference evidence="4" key="1">
    <citation type="journal article" date="2010" name="Genome Biol.">
        <title>Genome sequence of the necrotrophic plant pathogen Pythium ultimum reveals original pathogenicity mechanisms and effector repertoire.</title>
        <authorList>
            <person name="Levesque C.A."/>
            <person name="Brouwer H."/>
            <person name="Cano L."/>
            <person name="Hamilton J.P."/>
            <person name="Holt C."/>
            <person name="Huitema E."/>
            <person name="Raffaele S."/>
            <person name="Robideau G.P."/>
            <person name="Thines M."/>
            <person name="Win J."/>
            <person name="Zerillo M.M."/>
            <person name="Beakes G.W."/>
            <person name="Boore J.L."/>
            <person name="Busam D."/>
            <person name="Dumas B."/>
            <person name="Ferriera S."/>
            <person name="Fuerstenberg S.I."/>
            <person name="Gachon C.M."/>
            <person name="Gaulin E."/>
            <person name="Govers F."/>
            <person name="Grenville-Briggs L."/>
            <person name="Horner N."/>
            <person name="Hostetler J."/>
            <person name="Jiang R.H."/>
            <person name="Johnson J."/>
            <person name="Krajaejun T."/>
            <person name="Lin H."/>
            <person name="Meijer H.J."/>
            <person name="Moore B."/>
            <person name="Morris P."/>
            <person name="Phuntmart V."/>
            <person name="Puiu D."/>
            <person name="Shetty J."/>
            <person name="Stajich J.E."/>
            <person name="Tripathy S."/>
            <person name="Wawra S."/>
            <person name="van West P."/>
            <person name="Whitty B.R."/>
            <person name="Coutinho P.M."/>
            <person name="Henrissat B."/>
            <person name="Martin F."/>
            <person name="Thomas P.D."/>
            <person name="Tyler B.M."/>
            <person name="De Vries R.P."/>
            <person name="Kamoun S."/>
            <person name="Yandell M."/>
            <person name="Tisserat N."/>
            <person name="Buell C.R."/>
        </authorList>
    </citation>
    <scope>NUCLEOTIDE SEQUENCE</scope>
    <source>
        <strain evidence="4">DAOM:BR144</strain>
    </source>
</reference>
<feature type="region of interest" description="Disordered" evidence="1">
    <location>
        <begin position="1"/>
        <end position="110"/>
    </location>
</feature>
<sequence length="393" mass="45306">MDASRPLLEKERDGYESHHQKHHHRRGTNGVARNGSLADPSADCLSRLFPPTSSVTSDSSGRDSFGSGGPFASPTKNNGYHHHHHHHHDSERSRNGFGNDYETEKPSKDRNACSEMLNCTEWFCWKWIFPERIMDYDDFATSAQMGEIYYIRQKARELFDSAMPDDEEMLHHLWNGLFPMLPYEGRVNPRWRDVGFQNDDPGSDLRASGRLALKMLLYFSDHHNDEFKRMIRENRFPVCLCALNMIEILLVHLNLKDPLPLVCPCCGTDNAELETSQPSRPRPELKGFISILNDTCGAASSNQHSFAEWPVEAALAQLFMHSMIVLDAVWKQKLFRDPTTNLMHFREALYETRLRLVAFLSRRNSPLTLVELRAWSYKQTSKLRTHSSKMMIV</sequence>
<reference evidence="3" key="3">
    <citation type="submission" date="2015-02" db="UniProtKB">
        <authorList>
            <consortium name="EnsemblProtists"/>
        </authorList>
    </citation>
    <scope>IDENTIFICATION</scope>
    <source>
        <strain evidence="3">DAOM BR144</strain>
    </source>
</reference>
<dbReference type="PROSITE" id="PS51335">
    <property type="entry name" value="ELMO"/>
    <property type="match status" value="1"/>
</dbReference>
<dbReference type="EMBL" id="GL376611">
    <property type="status" value="NOT_ANNOTATED_CDS"/>
    <property type="molecule type" value="Genomic_DNA"/>
</dbReference>
<proteinExistence type="predicted"/>
<dbReference type="HOGENOM" id="CLU_046078_0_0_1"/>
<evidence type="ECO:0000259" key="2">
    <source>
        <dbReference type="PROSITE" id="PS51335"/>
    </source>
</evidence>
<dbReference type="PANTHER" id="PTHR12771:SF56">
    <property type="entry name" value="CED-12"/>
    <property type="match status" value="1"/>
</dbReference>
<dbReference type="AlphaFoldDB" id="K3X360"/>
<evidence type="ECO:0000313" key="4">
    <source>
        <dbReference type="Proteomes" id="UP000019132"/>
    </source>
</evidence>
<feature type="domain" description="ELMO" evidence="2">
    <location>
        <begin position="165"/>
        <end position="360"/>
    </location>
</feature>
<dbReference type="InParanoid" id="K3X360"/>
<keyword evidence="4" id="KW-1185">Reference proteome</keyword>
<dbReference type="VEuPathDB" id="FungiDB:PYU1_G011633"/>
<protein>
    <recommendedName>
        <fullName evidence="2">ELMO domain-containing protein</fullName>
    </recommendedName>
</protein>
<evidence type="ECO:0000313" key="3">
    <source>
        <dbReference type="EnsemblProtists" id="PYU1_T011659"/>
    </source>
</evidence>
<dbReference type="InterPro" id="IPR050868">
    <property type="entry name" value="ELMO_domain-containing"/>
</dbReference>
<evidence type="ECO:0000256" key="1">
    <source>
        <dbReference type="SAM" id="MobiDB-lite"/>
    </source>
</evidence>
<dbReference type="OMA" id="CWKWIFP"/>
<feature type="compositionally biased region" description="Basic and acidic residues" evidence="1">
    <location>
        <begin position="7"/>
        <end position="18"/>
    </location>
</feature>
<dbReference type="Pfam" id="PF04727">
    <property type="entry name" value="ELMO_CED12"/>
    <property type="match status" value="1"/>
</dbReference>
<dbReference type="eggNOG" id="KOG2998">
    <property type="taxonomic scope" value="Eukaryota"/>
</dbReference>
<dbReference type="InterPro" id="IPR006816">
    <property type="entry name" value="ELMO_dom"/>
</dbReference>
<organism evidence="3 4">
    <name type="scientific">Globisporangium ultimum (strain ATCC 200006 / CBS 805.95 / DAOM BR144)</name>
    <name type="common">Pythium ultimum</name>
    <dbReference type="NCBI Taxonomy" id="431595"/>
    <lineage>
        <taxon>Eukaryota</taxon>
        <taxon>Sar</taxon>
        <taxon>Stramenopiles</taxon>
        <taxon>Oomycota</taxon>
        <taxon>Peronosporomycetes</taxon>
        <taxon>Pythiales</taxon>
        <taxon>Pythiaceae</taxon>
        <taxon>Globisporangium</taxon>
    </lineage>
</organism>
<dbReference type="PANTHER" id="PTHR12771">
    <property type="entry name" value="ENGULFMENT AND CELL MOTILITY"/>
    <property type="match status" value="1"/>
</dbReference>
<dbReference type="EnsemblProtists" id="PYU1_T011659">
    <property type="protein sequence ID" value="PYU1_T011659"/>
    <property type="gene ID" value="PYU1_G011633"/>
</dbReference>
<name>K3X360_GLOUD</name>
<reference evidence="4" key="2">
    <citation type="submission" date="2010-04" db="EMBL/GenBank/DDBJ databases">
        <authorList>
            <person name="Buell R."/>
            <person name="Hamilton J."/>
            <person name="Hostetler J."/>
        </authorList>
    </citation>
    <scope>NUCLEOTIDE SEQUENCE [LARGE SCALE GENOMIC DNA]</scope>
    <source>
        <strain evidence="4">DAOM:BR144</strain>
    </source>
</reference>
<feature type="compositionally biased region" description="Low complexity" evidence="1">
    <location>
        <begin position="52"/>
        <end position="65"/>
    </location>
</feature>